<dbReference type="RefSeq" id="WP_121204121.1">
    <property type="nucleotide sequence ID" value="NZ_RBZP01000005.1"/>
</dbReference>
<keyword evidence="4" id="KW-1003">Cell membrane</keyword>
<name>A0A495A372_9BACI</name>
<dbReference type="InterPro" id="IPR004776">
    <property type="entry name" value="Mem_transp_PIN-like"/>
</dbReference>
<dbReference type="AlphaFoldDB" id="A0A495A372"/>
<evidence type="ECO:0000256" key="1">
    <source>
        <dbReference type="ARBA" id="ARBA00004651"/>
    </source>
</evidence>
<evidence type="ECO:0000256" key="6">
    <source>
        <dbReference type="ARBA" id="ARBA00022989"/>
    </source>
</evidence>
<feature type="transmembrane region" description="Helical" evidence="8">
    <location>
        <begin position="63"/>
        <end position="88"/>
    </location>
</feature>
<comment type="subcellular location">
    <subcellularLocation>
        <location evidence="1">Cell membrane</location>
        <topology evidence="1">Multi-pass membrane protein</topology>
    </subcellularLocation>
</comment>
<dbReference type="InterPro" id="IPR038770">
    <property type="entry name" value="Na+/solute_symporter_sf"/>
</dbReference>
<dbReference type="OrthoDB" id="401182at2"/>
<proteinExistence type="inferred from homology"/>
<feature type="transmembrane region" description="Helical" evidence="8">
    <location>
        <begin position="6"/>
        <end position="26"/>
    </location>
</feature>
<feature type="transmembrane region" description="Helical" evidence="8">
    <location>
        <begin position="301"/>
        <end position="323"/>
    </location>
</feature>
<comment type="similarity">
    <text evidence="2">Belongs to the auxin efflux carrier (TC 2.A.69) family.</text>
</comment>
<keyword evidence="3" id="KW-0813">Transport</keyword>
<dbReference type="GO" id="GO:0055085">
    <property type="term" value="P:transmembrane transport"/>
    <property type="evidence" value="ECO:0007669"/>
    <property type="project" value="InterPro"/>
</dbReference>
<feature type="transmembrane region" description="Helical" evidence="8">
    <location>
        <begin position="243"/>
        <end position="262"/>
    </location>
</feature>
<dbReference type="Gene3D" id="1.20.1530.20">
    <property type="match status" value="1"/>
</dbReference>
<dbReference type="PANTHER" id="PTHR36838:SF3">
    <property type="entry name" value="TRANSPORTER AUXIN EFFLUX CARRIER EC FAMILY"/>
    <property type="match status" value="1"/>
</dbReference>
<accession>A0A495A372</accession>
<protein>
    <submittedName>
        <fullName evidence="9">AEC family transporter</fullName>
    </submittedName>
</protein>
<feature type="transmembrane region" description="Helical" evidence="8">
    <location>
        <begin position="268"/>
        <end position="289"/>
    </location>
</feature>
<dbReference type="Pfam" id="PF03547">
    <property type="entry name" value="Mem_trans"/>
    <property type="match status" value="1"/>
</dbReference>
<feature type="transmembrane region" description="Helical" evidence="8">
    <location>
        <begin position="95"/>
        <end position="117"/>
    </location>
</feature>
<dbReference type="PANTHER" id="PTHR36838">
    <property type="entry name" value="AUXIN EFFLUX CARRIER FAMILY PROTEIN"/>
    <property type="match status" value="1"/>
</dbReference>
<comment type="caution">
    <text evidence="9">The sequence shown here is derived from an EMBL/GenBank/DDBJ whole genome shotgun (WGS) entry which is preliminary data.</text>
</comment>
<evidence type="ECO:0000256" key="2">
    <source>
        <dbReference type="ARBA" id="ARBA00010145"/>
    </source>
</evidence>
<evidence type="ECO:0000256" key="7">
    <source>
        <dbReference type="ARBA" id="ARBA00023136"/>
    </source>
</evidence>
<sequence>MLILFQVVIPIFAIIICGFLAGRLSLLPFSGTSSLNYFVYYFSLPALLFFSVSTAPVEQLANVDFILANLFLILTCFILTVLIFKIFFKKKFPEVSMYGMITTYGNTGFLGIPLLVAAFGQEAAVPAAIVTFIYDLTIITLIIVSFEVTKVFHKRQQEKRNILPLIGLIVKSVLFNPINASLLLGIIVAISRVSIPQPIYVFTETLGPAAGPTALFALGLGLSSERNVLKNKHYQLSEFITLLSLKLIILPLLAILFVYVLFPLENELWATSVVILSALPTGALVYVFAEKYNTLVKQVPLYILATTAISIITISIFLVLTMGGDIGTG</sequence>
<evidence type="ECO:0000256" key="4">
    <source>
        <dbReference type="ARBA" id="ARBA00022475"/>
    </source>
</evidence>
<gene>
    <name evidence="9" type="ORF">D8M06_09310</name>
</gene>
<evidence type="ECO:0000313" key="9">
    <source>
        <dbReference type="EMBL" id="RKQ34007.1"/>
    </source>
</evidence>
<evidence type="ECO:0000256" key="3">
    <source>
        <dbReference type="ARBA" id="ARBA00022448"/>
    </source>
</evidence>
<keyword evidence="6 8" id="KW-1133">Transmembrane helix</keyword>
<evidence type="ECO:0000256" key="8">
    <source>
        <dbReference type="SAM" id="Phobius"/>
    </source>
</evidence>
<keyword evidence="10" id="KW-1185">Reference proteome</keyword>
<reference evidence="9 10" key="1">
    <citation type="journal article" date="2016" name="Int. J. Syst. Evol. Microbiol.">
        <title>Oceanobacillus halophilus sp. nov., a novel moderately halophilic bacterium from a hypersaline lake.</title>
        <authorList>
            <person name="Amoozegar M.A."/>
            <person name="Bagheri M."/>
            <person name="Makhdoumi A."/>
            <person name="Nikou M.M."/>
            <person name="Fazeli S.A.S."/>
            <person name="Schumann P."/>
            <person name="Sproer C."/>
            <person name="Sanchez-Porro C."/>
            <person name="Ventosa A."/>
        </authorList>
    </citation>
    <scope>NUCLEOTIDE SEQUENCE [LARGE SCALE GENOMIC DNA]</scope>
    <source>
        <strain evidence="9 10">DSM 23996</strain>
    </source>
</reference>
<feature type="transmembrane region" description="Helical" evidence="8">
    <location>
        <begin position="123"/>
        <end position="144"/>
    </location>
</feature>
<feature type="transmembrane region" description="Helical" evidence="8">
    <location>
        <begin position="199"/>
        <end position="222"/>
    </location>
</feature>
<dbReference type="GO" id="GO:0005886">
    <property type="term" value="C:plasma membrane"/>
    <property type="evidence" value="ECO:0007669"/>
    <property type="project" value="UniProtKB-SubCell"/>
</dbReference>
<feature type="transmembrane region" description="Helical" evidence="8">
    <location>
        <begin position="38"/>
        <end position="57"/>
    </location>
</feature>
<evidence type="ECO:0000256" key="5">
    <source>
        <dbReference type="ARBA" id="ARBA00022692"/>
    </source>
</evidence>
<dbReference type="EMBL" id="RBZP01000005">
    <property type="protein sequence ID" value="RKQ34007.1"/>
    <property type="molecule type" value="Genomic_DNA"/>
</dbReference>
<keyword evidence="7 8" id="KW-0472">Membrane</keyword>
<keyword evidence="5 8" id="KW-0812">Transmembrane</keyword>
<feature type="transmembrane region" description="Helical" evidence="8">
    <location>
        <begin position="165"/>
        <end position="193"/>
    </location>
</feature>
<evidence type="ECO:0000313" key="10">
    <source>
        <dbReference type="Proteomes" id="UP000269301"/>
    </source>
</evidence>
<organism evidence="9 10">
    <name type="scientific">Oceanobacillus halophilus</name>
    <dbReference type="NCBI Taxonomy" id="930130"/>
    <lineage>
        <taxon>Bacteria</taxon>
        <taxon>Bacillati</taxon>
        <taxon>Bacillota</taxon>
        <taxon>Bacilli</taxon>
        <taxon>Bacillales</taxon>
        <taxon>Bacillaceae</taxon>
        <taxon>Oceanobacillus</taxon>
    </lineage>
</organism>
<dbReference type="Proteomes" id="UP000269301">
    <property type="component" value="Unassembled WGS sequence"/>
</dbReference>